<organism evidence="12 13">
    <name type="scientific">Galendromus occidentalis</name>
    <name type="common">western predatory mite</name>
    <dbReference type="NCBI Taxonomy" id="34638"/>
    <lineage>
        <taxon>Eukaryota</taxon>
        <taxon>Metazoa</taxon>
        <taxon>Ecdysozoa</taxon>
        <taxon>Arthropoda</taxon>
        <taxon>Chelicerata</taxon>
        <taxon>Arachnida</taxon>
        <taxon>Acari</taxon>
        <taxon>Parasitiformes</taxon>
        <taxon>Mesostigmata</taxon>
        <taxon>Gamasina</taxon>
        <taxon>Phytoseioidea</taxon>
        <taxon>Phytoseiidae</taxon>
        <taxon>Typhlodrominae</taxon>
        <taxon>Galendromus</taxon>
    </lineage>
</organism>
<keyword evidence="12" id="KW-1185">Reference proteome</keyword>
<dbReference type="RefSeq" id="XP_028969042.1">
    <property type="nucleotide sequence ID" value="XM_029113209.1"/>
</dbReference>
<dbReference type="InterPro" id="IPR002659">
    <property type="entry name" value="Glyco_trans_31"/>
</dbReference>
<dbReference type="PANTHER" id="PTHR11214">
    <property type="entry name" value="BETA-1,3-N-ACETYLGLUCOSAMINYLTRANSFERASE"/>
    <property type="match status" value="1"/>
</dbReference>
<dbReference type="GO" id="GO:0008194">
    <property type="term" value="F:UDP-glycosyltransferase activity"/>
    <property type="evidence" value="ECO:0007669"/>
    <property type="project" value="TreeGrafter"/>
</dbReference>
<evidence type="ECO:0000313" key="12">
    <source>
        <dbReference type="Proteomes" id="UP000694867"/>
    </source>
</evidence>
<dbReference type="AlphaFoldDB" id="A0AAJ7WK99"/>
<keyword evidence="9 11" id="KW-0472">Membrane</keyword>
<dbReference type="PANTHER" id="PTHR11214:SF349">
    <property type="entry name" value="BETA-1,3-GALACTOSYLTRANSFERASE BRN"/>
    <property type="match status" value="1"/>
</dbReference>
<keyword evidence="8 11" id="KW-0333">Golgi apparatus</keyword>
<dbReference type="Gene3D" id="3.90.550.50">
    <property type="match status" value="1"/>
</dbReference>
<accession>A0AAJ7WK99</accession>
<evidence type="ECO:0000313" key="13">
    <source>
        <dbReference type="RefSeq" id="XP_028969042.1"/>
    </source>
</evidence>
<dbReference type="GO" id="GO:0000139">
    <property type="term" value="C:Golgi membrane"/>
    <property type="evidence" value="ECO:0007669"/>
    <property type="project" value="UniProtKB-SubCell"/>
</dbReference>
<keyword evidence="3 11" id="KW-0328">Glycosyltransferase</keyword>
<comment type="subcellular location">
    <subcellularLocation>
        <location evidence="1 11">Golgi apparatus membrane</location>
        <topology evidence="1 11">Single-pass type II membrane protein</topology>
    </subcellularLocation>
</comment>
<gene>
    <name evidence="13" type="primary">LOC114828586</name>
</gene>
<evidence type="ECO:0000256" key="7">
    <source>
        <dbReference type="ARBA" id="ARBA00022989"/>
    </source>
</evidence>
<keyword evidence="5 11" id="KW-0812">Transmembrane</keyword>
<dbReference type="InterPro" id="IPR029044">
    <property type="entry name" value="Nucleotide-diphossugar_trans"/>
</dbReference>
<evidence type="ECO:0000256" key="4">
    <source>
        <dbReference type="ARBA" id="ARBA00022679"/>
    </source>
</evidence>
<dbReference type="SUPFAM" id="SSF53448">
    <property type="entry name" value="Nucleotide-diphospho-sugar transferases"/>
    <property type="match status" value="1"/>
</dbReference>
<dbReference type="Proteomes" id="UP000694867">
    <property type="component" value="Unplaced"/>
</dbReference>
<name>A0AAJ7WK99_9ACAR</name>
<proteinExistence type="inferred from homology"/>
<reference evidence="13" key="1">
    <citation type="submission" date="2025-08" db="UniProtKB">
        <authorList>
            <consortium name="RefSeq"/>
        </authorList>
    </citation>
    <scope>IDENTIFICATION</scope>
</reference>
<dbReference type="Pfam" id="PF01762">
    <property type="entry name" value="Galactosyl_T"/>
    <property type="match status" value="1"/>
</dbReference>
<keyword evidence="10" id="KW-0325">Glycoprotein</keyword>
<keyword evidence="7 11" id="KW-1133">Transmembrane helix</keyword>
<dbReference type="KEGG" id="goe:114828586"/>
<evidence type="ECO:0000256" key="11">
    <source>
        <dbReference type="RuleBase" id="RU363063"/>
    </source>
</evidence>
<sequence>MGYDRLAHSLGPPKMGPRQLRRLAALLAMFVFSVVALDQFGIFLKLGETFSLDPGYDYPMRGDQFDDMLPVNHIYDSLEYRIHNNTSCKNDFRLTIFVKSALAHRSRRNVIRRTWGKKRFSNTNMATFFMIARGSEESDLVVENEKHKDIIQVDFIDAYYNNTLKTMASMRWASQFCRKTQYFLFIDDDYYLSVKNLLRYIDVFEAESGGALYAGELFPNAAPMRHRFSKWFISLRDYAFSRYPPYITAGAILLNQEALQKVYTASKFTRHFKFDDIFVGICARKARVQPTHSEFIQMWPQYGNLNLRDVIAAHGFVDSALEELWNEAYKNKYA</sequence>
<dbReference type="EC" id="2.4.1.-" evidence="11"/>
<dbReference type="FunFam" id="3.90.550.50:FF:000001">
    <property type="entry name" value="Hexosyltransferase"/>
    <property type="match status" value="1"/>
</dbReference>
<evidence type="ECO:0000256" key="6">
    <source>
        <dbReference type="ARBA" id="ARBA00022968"/>
    </source>
</evidence>
<evidence type="ECO:0000256" key="3">
    <source>
        <dbReference type="ARBA" id="ARBA00022676"/>
    </source>
</evidence>
<keyword evidence="6 11" id="KW-0735">Signal-anchor</keyword>
<dbReference type="GO" id="GO:0006493">
    <property type="term" value="P:protein O-linked glycosylation"/>
    <property type="evidence" value="ECO:0007669"/>
    <property type="project" value="TreeGrafter"/>
</dbReference>
<evidence type="ECO:0000256" key="10">
    <source>
        <dbReference type="ARBA" id="ARBA00023180"/>
    </source>
</evidence>
<evidence type="ECO:0000256" key="1">
    <source>
        <dbReference type="ARBA" id="ARBA00004323"/>
    </source>
</evidence>
<keyword evidence="4" id="KW-0808">Transferase</keyword>
<evidence type="ECO:0000256" key="5">
    <source>
        <dbReference type="ARBA" id="ARBA00022692"/>
    </source>
</evidence>
<evidence type="ECO:0000256" key="9">
    <source>
        <dbReference type="ARBA" id="ARBA00023136"/>
    </source>
</evidence>
<evidence type="ECO:0000256" key="2">
    <source>
        <dbReference type="ARBA" id="ARBA00008661"/>
    </source>
</evidence>
<evidence type="ECO:0000256" key="8">
    <source>
        <dbReference type="ARBA" id="ARBA00023034"/>
    </source>
</evidence>
<feature type="transmembrane region" description="Helical" evidence="11">
    <location>
        <begin position="23"/>
        <end position="44"/>
    </location>
</feature>
<comment type="similarity">
    <text evidence="2 11">Belongs to the glycosyltransferase 31 family.</text>
</comment>
<dbReference type="GeneID" id="114828586"/>
<dbReference type="GO" id="GO:0016758">
    <property type="term" value="F:hexosyltransferase activity"/>
    <property type="evidence" value="ECO:0007669"/>
    <property type="project" value="InterPro"/>
</dbReference>
<protein>
    <recommendedName>
        <fullName evidence="11">Hexosyltransferase</fullName>
        <ecNumber evidence="11">2.4.1.-</ecNumber>
    </recommendedName>
</protein>